<dbReference type="EMBL" id="CAJPVJ010025658">
    <property type="protein sequence ID" value="CAG2179086.1"/>
    <property type="molecule type" value="Genomic_DNA"/>
</dbReference>
<accession>A0A7R9MKJ4</accession>
<feature type="compositionally biased region" description="Polar residues" evidence="1">
    <location>
        <begin position="29"/>
        <end position="44"/>
    </location>
</feature>
<proteinExistence type="predicted"/>
<organism evidence="3">
    <name type="scientific">Oppiella nova</name>
    <dbReference type="NCBI Taxonomy" id="334625"/>
    <lineage>
        <taxon>Eukaryota</taxon>
        <taxon>Metazoa</taxon>
        <taxon>Ecdysozoa</taxon>
        <taxon>Arthropoda</taxon>
        <taxon>Chelicerata</taxon>
        <taxon>Arachnida</taxon>
        <taxon>Acari</taxon>
        <taxon>Acariformes</taxon>
        <taxon>Sarcoptiformes</taxon>
        <taxon>Oribatida</taxon>
        <taxon>Brachypylina</taxon>
        <taxon>Oppioidea</taxon>
        <taxon>Oppiidae</taxon>
        <taxon>Oppiella</taxon>
    </lineage>
</organism>
<feature type="compositionally biased region" description="Low complexity" evidence="1">
    <location>
        <begin position="51"/>
        <end position="64"/>
    </location>
</feature>
<dbReference type="Pfam" id="PF11830">
    <property type="entry name" value="DUF3350"/>
    <property type="match status" value="1"/>
</dbReference>
<feature type="region of interest" description="Disordered" evidence="1">
    <location>
        <begin position="1"/>
        <end position="98"/>
    </location>
</feature>
<evidence type="ECO:0000313" key="4">
    <source>
        <dbReference type="Proteomes" id="UP000728032"/>
    </source>
</evidence>
<name>A0A7R9MKJ4_9ACAR</name>
<dbReference type="InterPro" id="IPR021785">
    <property type="entry name" value="DUF3350"/>
</dbReference>
<feature type="domain" description="DUF3350" evidence="2">
    <location>
        <begin position="106"/>
        <end position="139"/>
    </location>
</feature>
<dbReference type="OrthoDB" id="295078at2759"/>
<evidence type="ECO:0000259" key="2">
    <source>
        <dbReference type="Pfam" id="PF11830"/>
    </source>
</evidence>
<protein>
    <recommendedName>
        <fullName evidence="2">DUF3350 domain-containing protein</fullName>
    </recommendedName>
</protein>
<dbReference type="Proteomes" id="UP000728032">
    <property type="component" value="Unassembled WGS sequence"/>
</dbReference>
<dbReference type="EMBL" id="OC940483">
    <property type="protein sequence ID" value="CAD7661950.1"/>
    <property type="molecule type" value="Genomic_DNA"/>
</dbReference>
<evidence type="ECO:0000313" key="3">
    <source>
        <dbReference type="EMBL" id="CAD7661950.1"/>
    </source>
</evidence>
<reference evidence="3" key="1">
    <citation type="submission" date="2020-11" db="EMBL/GenBank/DDBJ databases">
        <authorList>
            <person name="Tran Van P."/>
        </authorList>
    </citation>
    <scope>NUCLEOTIDE SEQUENCE</scope>
</reference>
<dbReference type="Gene3D" id="1.10.10.2750">
    <property type="match status" value="1"/>
</dbReference>
<sequence>MCRSESLAVHKTTPASKPKPLLNIFMKVGSQSKLNVSTPESTPNKSDDSGSKGSPKGQGSQGQSWRQTIFNRIHMTGNGGAGSPQPSHKTRQSSDTSYEMNAIICRKKRSREEIRELWRSAIRQQIILNKMDKQNQRLKGGTYDKRMKLDYDEIPNFSDATQLWDATKHWDGIVSDHRTHTHTPVSYDRLLKAIQLGVPRHKKGEIWLFLSQHYKCVKNTKDNDSPNADTPYRQLLGQLATQQHAILVDLGECYTSL</sequence>
<dbReference type="AlphaFoldDB" id="A0A7R9MKJ4"/>
<evidence type="ECO:0000256" key="1">
    <source>
        <dbReference type="SAM" id="MobiDB-lite"/>
    </source>
</evidence>
<keyword evidence="4" id="KW-1185">Reference proteome</keyword>
<gene>
    <name evidence="3" type="ORF">ONB1V03_LOCUS18510</name>
</gene>